<proteinExistence type="inferred from homology"/>
<dbReference type="GO" id="GO:0016878">
    <property type="term" value="F:acid-thiol ligase activity"/>
    <property type="evidence" value="ECO:0007669"/>
    <property type="project" value="UniProtKB-ARBA"/>
</dbReference>
<evidence type="ECO:0000313" key="5">
    <source>
        <dbReference type="EMBL" id="AST90109.1"/>
    </source>
</evidence>
<dbReference type="KEGG" id="bcoh:BC6307_01830"/>
<dbReference type="InterPro" id="IPR025110">
    <property type="entry name" value="AMP-bd_C"/>
</dbReference>
<comment type="similarity">
    <text evidence="1">Belongs to the ATP-dependent AMP-binding enzyme family.</text>
</comment>
<dbReference type="InterPro" id="IPR050237">
    <property type="entry name" value="ATP-dep_AMP-bd_enzyme"/>
</dbReference>
<name>A0A223KKT6_9BACI</name>
<dbReference type="InterPro" id="IPR000873">
    <property type="entry name" value="AMP-dep_synth/lig_dom"/>
</dbReference>
<evidence type="ECO:0000256" key="2">
    <source>
        <dbReference type="ARBA" id="ARBA00022598"/>
    </source>
</evidence>
<dbReference type="InterPro" id="IPR020845">
    <property type="entry name" value="AMP-binding_CS"/>
</dbReference>
<dbReference type="PANTHER" id="PTHR43767:SF1">
    <property type="entry name" value="NONRIBOSOMAL PEPTIDE SYNTHASE PES1 (EUROFUNG)-RELATED"/>
    <property type="match status" value="1"/>
</dbReference>
<dbReference type="Gene3D" id="3.30.300.30">
    <property type="match status" value="1"/>
</dbReference>
<dbReference type="RefSeq" id="WP_066417024.1">
    <property type="nucleotide sequence ID" value="NZ_CP018866.1"/>
</dbReference>
<dbReference type="InterPro" id="IPR042099">
    <property type="entry name" value="ANL_N_sf"/>
</dbReference>
<dbReference type="PANTHER" id="PTHR43767">
    <property type="entry name" value="LONG-CHAIN-FATTY-ACID--COA LIGASE"/>
    <property type="match status" value="1"/>
</dbReference>
<dbReference type="SUPFAM" id="SSF56801">
    <property type="entry name" value="Acetyl-CoA synthetase-like"/>
    <property type="match status" value="1"/>
</dbReference>
<protein>
    <recommendedName>
        <fullName evidence="7">O-succinylbenzoate--CoA ligase</fullName>
    </recommendedName>
</protein>
<dbReference type="Pfam" id="PF00501">
    <property type="entry name" value="AMP-binding"/>
    <property type="match status" value="1"/>
</dbReference>
<feature type="domain" description="AMP-dependent synthetase/ligase" evidence="3">
    <location>
        <begin position="9"/>
        <end position="362"/>
    </location>
</feature>
<evidence type="ECO:0000259" key="3">
    <source>
        <dbReference type="Pfam" id="PF00501"/>
    </source>
</evidence>
<dbReference type="EMBL" id="CP018866">
    <property type="protein sequence ID" value="AST90109.1"/>
    <property type="molecule type" value="Genomic_DNA"/>
</dbReference>
<evidence type="ECO:0008006" key="7">
    <source>
        <dbReference type="Google" id="ProtNLM"/>
    </source>
</evidence>
<dbReference type="AlphaFoldDB" id="A0A223KKT6"/>
<keyword evidence="2" id="KW-0436">Ligase</keyword>
<dbReference type="PROSITE" id="PS00455">
    <property type="entry name" value="AMP_BINDING"/>
    <property type="match status" value="1"/>
</dbReference>
<evidence type="ECO:0000256" key="1">
    <source>
        <dbReference type="ARBA" id="ARBA00006432"/>
    </source>
</evidence>
<dbReference type="Proteomes" id="UP000215224">
    <property type="component" value="Chromosome"/>
</dbReference>
<evidence type="ECO:0000313" key="6">
    <source>
        <dbReference type="Proteomes" id="UP000215224"/>
    </source>
</evidence>
<dbReference type="InterPro" id="IPR045851">
    <property type="entry name" value="AMP-bd_C_sf"/>
</dbReference>
<feature type="domain" description="AMP-binding enzyme C-terminal" evidence="4">
    <location>
        <begin position="413"/>
        <end position="486"/>
    </location>
</feature>
<reference evidence="5 6" key="1">
    <citation type="submission" date="2016-12" db="EMBL/GenBank/DDBJ databases">
        <title>The whole genome sequencing and assembly of Bacillus cohnii DSM 6307T strain.</title>
        <authorList>
            <person name="Lee Y.-J."/>
            <person name="Yi H."/>
            <person name="Bahn Y.-S."/>
            <person name="Kim J.F."/>
            <person name="Lee D.-W."/>
        </authorList>
    </citation>
    <scope>NUCLEOTIDE SEQUENCE [LARGE SCALE GENOMIC DNA]</scope>
    <source>
        <strain evidence="5 6">DSM 6307</strain>
    </source>
</reference>
<evidence type="ECO:0000259" key="4">
    <source>
        <dbReference type="Pfam" id="PF13193"/>
    </source>
</evidence>
<keyword evidence="6" id="KW-1185">Reference proteome</keyword>
<dbReference type="Pfam" id="PF13193">
    <property type="entry name" value="AMP-binding_C"/>
    <property type="match status" value="1"/>
</dbReference>
<gene>
    <name evidence="5" type="ORF">BC6307_01830</name>
</gene>
<dbReference type="Gene3D" id="3.40.50.12780">
    <property type="entry name" value="N-terminal domain of ligase-like"/>
    <property type="match status" value="1"/>
</dbReference>
<organism evidence="5 6">
    <name type="scientific">Sutcliffiella cohnii</name>
    <dbReference type="NCBI Taxonomy" id="33932"/>
    <lineage>
        <taxon>Bacteria</taxon>
        <taxon>Bacillati</taxon>
        <taxon>Bacillota</taxon>
        <taxon>Bacilli</taxon>
        <taxon>Bacillales</taxon>
        <taxon>Bacillaceae</taxon>
        <taxon>Sutcliffiella</taxon>
    </lineage>
</organism>
<sequence length="502" mass="55988">MGVTIHGLLERNARKYSKKEAFITANTRLTYEEMNSITNQLARNLLQNGVKRGDRIAIMSRNNEHFFYAFFSLMKIGAIPMPLNIRLTASELHAILTNCKAIGVMYESELQETVSSIPLASQLDHLLLPIQELLNSAASFEKTNLNIPIDSRDVCEILFTSGTTGIPKGVLFNHERLLAIATAISQTFNLSNNDKMLNLMPLSHSAPLNTFFLSGLYSGTAHVIDDFTPKAFLSYIQEEKTTFSFAAPVAYLFASKDPDLATYDLSSMRVFAYGGGPLALASYHHVKKAFQNENFYQVYGLTEVGPNGILLKPEEHLTKAGSIGKYPTVNMEIRIVNEQGEDTAPNEYGEVLLTGDSLMLGYDHNEAETKAVIRDGWVYTGDIAYKDEDGYMYIVDRKKDIIISGGVNIYPREVDEVLAKHDSVLESCVIGVPHEEWGETVKAIVVPKGDVTEEELREFVSAYLADYKCPRQYAFVEQLPRNASGKILKQQVKKEHSAILKS</sequence>
<dbReference type="STRING" id="1314751.GCA_001591425_02699"/>
<dbReference type="FunFam" id="3.30.300.30:FF:000008">
    <property type="entry name" value="2,3-dihydroxybenzoate-AMP ligase"/>
    <property type="match status" value="1"/>
</dbReference>
<accession>A0A223KKT6</accession>